<dbReference type="KEGG" id="kna:B0W47_02510"/>
<dbReference type="AlphaFoldDB" id="A0A9N7C6Q3"/>
<keyword evidence="4" id="KW-1185">Reference proteome</keyword>
<evidence type="ECO:0000313" key="4">
    <source>
        <dbReference type="Proteomes" id="UP000247512"/>
    </source>
</evidence>
<accession>A0A9N7C6Q3</accession>
<organism evidence="1 3">
    <name type="scientific">Komagataeibacter nataicola</name>
    <dbReference type="NCBI Taxonomy" id="265960"/>
    <lineage>
        <taxon>Bacteria</taxon>
        <taxon>Pseudomonadati</taxon>
        <taxon>Pseudomonadota</taxon>
        <taxon>Alphaproteobacteria</taxon>
        <taxon>Acetobacterales</taxon>
        <taxon>Acetobacteraceae</taxon>
        <taxon>Komagataeibacter</taxon>
    </lineage>
</organism>
<reference evidence="3" key="1">
    <citation type="submission" date="2017-02" db="EMBL/GenBank/DDBJ databases">
        <title>zhang.</title>
        <authorList>
            <person name="Zhang H."/>
        </authorList>
    </citation>
    <scope>NUCLEOTIDE SEQUENCE [LARGE SCALE GENOMIC DNA]</scope>
    <source>
        <strain evidence="3">RZS01</strain>
    </source>
</reference>
<reference evidence="1" key="2">
    <citation type="submission" date="2017-02" db="EMBL/GenBank/DDBJ databases">
        <authorList>
            <person name="Zhang H."/>
        </authorList>
    </citation>
    <scope>NUCLEOTIDE SEQUENCE</scope>
    <source>
        <strain evidence="1">RZS01</strain>
    </source>
</reference>
<evidence type="ECO:0000313" key="3">
    <source>
        <dbReference type="Proteomes" id="UP000189683"/>
    </source>
</evidence>
<protein>
    <submittedName>
        <fullName evidence="1">Uncharacterized protein</fullName>
    </submittedName>
</protein>
<dbReference type="Proteomes" id="UP000247512">
    <property type="component" value="Unassembled WGS sequence"/>
</dbReference>
<dbReference type="EMBL" id="NIRT01000012">
    <property type="protein sequence ID" value="PYD66375.1"/>
    <property type="molecule type" value="Genomic_DNA"/>
</dbReference>
<reference evidence="2 4" key="3">
    <citation type="submission" date="2017-06" db="EMBL/GenBank/DDBJ databases">
        <title>A draft genome sequence of Komagataeibacter nataicola LMG 1536.</title>
        <authorList>
            <person name="Skraban J."/>
            <person name="Cleenwerck I."/>
            <person name="Vandamme P."/>
            <person name="Trcek J."/>
        </authorList>
    </citation>
    <scope>NUCLEOTIDE SEQUENCE [LARGE SCALE GENOMIC DNA]</scope>
    <source>
        <strain evidence="2 4">LMG 1536</strain>
    </source>
</reference>
<gene>
    <name evidence="1" type="ORF">B0W47_02510</name>
    <name evidence="2" type="ORF">CDI09_08765</name>
</gene>
<dbReference type="EMBL" id="CP019875">
    <property type="protein sequence ID" value="AQU86512.1"/>
    <property type="molecule type" value="Genomic_DNA"/>
</dbReference>
<sequence>MRQPAFTGVWRLSARGAWAKIALPRALIRSRVENMFFIMPRGRGWPAGAVMHNHLFRRSHLIG</sequence>
<name>A0A9N7C6Q3_9PROT</name>
<proteinExistence type="predicted"/>
<evidence type="ECO:0000313" key="1">
    <source>
        <dbReference type="EMBL" id="AQU86512.1"/>
    </source>
</evidence>
<evidence type="ECO:0000313" key="2">
    <source>
        <dbReference type="EMBL" id="PYD66375.1"/>
    </source>
</evidence>
<dbReference type="Proteomes" id="UP000189683">
    <property type="component" value="Chromosome"/>
</dbReference>